<dbReference type="GO" id="GO:0000160">
    <property type="term" value="P:phosphorelay signal transduction system"/>
    <property type="evidence" value="ECO:0007669"/>
    <property type="project" value="InterPro"/>
</dbReference>
<protein>
    <recommendedName>
        <fullName evidence="2">Response regulatory domain-containing protein</fullName>
    </recommendedName>
</protein>
<dbReference type="InterPro" id="IPR011006">
    <property type="entry name" value="CheY-like_superfamily"/>
</dbReference>
<dbReference type="Gene3D" id="3.40.50.2300">
    <property type="match status" value="1"/>
</dbReference>
<organism evidence="3">
    <name type="scientific">Nakamurella sp. A5-74</name>
    <dbReference type="NCBI Taxonomy" id="3158264"/>
    <lineage>
        <taxon>Bacteria</taxon>
        <taxon>Bacillati</taxon>
        <taxon>Actinomycetota</taxon>
        <taxon>Actinomycetes</taxon>
        <taxon>Nakamurellales</taxon>
        <taxon>Nakamurellaceae</taxon>
        <taxon>Nakamurella</taxon>
    </lineage>
</organism>
<feature type="modified residue" description="4-aspartylphosphate" evidence="1">
    <location>
        <position position="65"/>
    </location>
</feature>
<dbReference type="RefSeq" id="WP_353647848.1">
    <property type="nucleotide sequence ID" value="NZ_CP159218.1"/>
</dbReference>
<dbReference type="AlphaFoldDB" id="A0AAU8DJS9"/>
<dbReference type="SUPFAM" id="SSF52172">
    <property type="entry name" value="CheY-like"/>
    <property type="match status" value="1"/>
</dbReference>
<accession>A0AAU8DJS9</accession>
<dbReference type="EMBL" id="CP159218">
    <property type="protein sequence ID" value="XCG62233.1"/>
    <property type="molecule type" value="Genomic_DNA"/>
</dbReference>
<evidence type="ECO:0000313" key="3">
    <source>
        <dbReference type="EMBL" id="XCG62233.1"/>
    </source>
</evidence>
<reference evidence="3" key="1">
    <citation type="submission" date="2024-05" db="EMBL/GenBank/DDBJ databases">
        <authorList>
            <person name="Cai S.Y."/>
            <person name="Jin L.M."/>
            <person name="Li H.R."/>
        </authorList>
    </citation>
    <scope>NUCLEOTIDE SEQUENCE</scope>
    <source>
        <strain evidence="3">A5-74</strain>
    </source>
</reference>
<dbReference type="InterPro" id="IPR001789">
    <property type="entry name" value="Sig_transdc_resp-reg_receiver"/>
</dbReference>
<feature type="domain" description="Response regulatory" evidence="2">
    <location>
        <begin position="10"/>
        <end position="133"/>
    </location>
</feature>
<proteinExistence type="predicted"/>
<name>A0AAU8DJS9_9ACTN</name>
<evidence type="ECO:0000256" key="1">
    <source>
        <dbReference type="PROSITE-ProRule" id="PRU00169"/>
    </source>
</evidence>
<sequence length="143" mass="15208">MSAPQARRPVVLVYSHRPEIRAEIIGAIGRRPAPDVGRIDFLECAGVAELLMAVDGHTADVLVLDGEAQPTGGIGLCRQIHQEAGQDGVPIPPIALVVARAADRWLATWAQADEVLTHPLDPVTTADSIAALLRLRMAVATTR</sequence>
<dbReference type="PROSITE" id="PS50110">
    <property type="entry name" value="RESPONSE_REGULATORY"/>
    <property type="match status" value="1"/>
</dbReference>
<gene>
    <name evidence="3" type="ORF">ABLG96_13240</name>
</gene>
<evidence type="ECO:0000259" key="2">
    <source>
        <dbReference type="PROSITE" id="PS50110"/>
    </source>
</evidence>
<keyword evidence="1" id="KW-0597">Phosphoprotein</keyword>